<dbReference type="AlphaFoldDB" id="A0ABD5R4J2"/>
<feature type="domain" description="HVO-0234-like beta-propeller" evidence="1">
    <location>
        <begin position="9"/>
        <end position="317"/>
    </location>
</feature>
<organism evidence="2 3">
    <name type="scientific">Halorubrum rubrum</name>
    <dbReference type="NCBI Taxonomy" id="1126240"/>
    <lineage>
        <taxon>Archaea</taxon>
        <taxon>Methanobacteriati</taxon>
        <taxon>Methanobacteriota</taxon>
        <taxon>Stenosarchaea group</taxon>
        <taxon>Halobacteria</taxon>
        <taxon>Halobacteriales</taxon>
        <taxon>Haloferacaceae</taxon>
        <taxon>Halorubrum</taxon>
    </lineage>
</organism>
<dbReference type="RefSeq" id="WP_256412618.1">
    <property type="nucleotide sequence ID" value="NZ_JANHDM010000011.1"/>
</dbReference>
<evidence type="ECO:0000313" key="2">
    <source>
        <dbReference type="EMBL" id="MFC5279935.1"/>
    </source>
</evidence>
<evidence type="ECO:0000313" key="3">
    <source>
        <dbReference type="Proteomes" id="UP001596118"/>
    </source>
</evidence>
<keyword evidence="3" id="KW-1185">Reference proteome</keyword>
<dbReference type="EMBL" id="JBHSKY010000017">
    <property type="protein sequence ID" value="MFC5279935.1"/>
    <property type="molecule type" value="Genomic_DNA"/>
</dbReference>
<dbReference type="Pfam" id="PF23366">
    <property type="entry name" value="Beta-prop_HVO_0234"/>
    <property type="match status" value="1"/>
</dbReference>
<dbReference type="InterPro" id="IPR056505">
    <property type="entry name" value="Beta-prop_HVO_0234"/>
</dbReference>
<name>A0ABD5R4J2_9EURY</name>
<sequence length="321" mass="31436">MAPAEDDISIEEKRVYAGSAGRTDAYVATGAGVVRVAISGDKVGEFELATRDPARDVAVLARSNASDILAVATDEDLLVGPIGDGRGGKSVDGGVAGDDPALSPVGIDSAVAVGVHDGAFLAADAAGGIHRVDGDGGGYGPSATDVTRIGTVNGARAVDGPLVAADDGVHRVGGAAIRGDDGSALESVGLADARDVAGAGVPLAATADGLYWLGNGWMSASDGDATAVAADGDGHALAAVDGDLLVRDGENRDADDAGWAADAWRVADLPVEERPAALGYGPGVSVAVTDAGTLCVDAGDGWRHQALGVSGVAGIALAVVE</sequence>
<protein>
    <recommendedName>
        <fullName evidence="1">HVO-0234-like beta-propeller domain-containing protein</fullName>
    </recommendedName>
</protein>
<dbReference type="Proteomes" id="UP001596118">
    <property type="component" value="Unassembled WGS sequence"/>
</dbReference>
<evidence type="ECO:0000259" key="1">
    <source>
        <dbReference type="Pfam" id="PF23366"/>
    </source>
</evidence>
<gene>
    <name evidence="2" type="ORF">ACFPM1_14360</name>
</gene>
<accession>A0ABD5R4J2</accession>
<proteinExistence type="predicted"/>
<reference evidence="2 3" key="1">
    <citation type="journal article" date="2019" name="Int. J. Syst. Evol. Microbiol.">
        <title>The Global Catalogue of Microorganisms (GCM) 10K type strain sequencing project: providing services to taxonomists for standard genome sequencing and annotation.</title>
        <authorList>
            <consortium name="The Broad Institute Genomics Platform"/>
            <consortium name="The Broad Institute Genome Sequencing Center for Infectious Disease"/>
            <person name="Wu L."/>
            <person name="Ma J."/>
        </authorList>
    </citation>
    <scope>NUCLEOTIDE SEQUENCE [LARGE SCALE GENOMIC DNA]</scope>
    <source>
        <strain evidence="2 3">CGMCC 1.12124</strain>
    </source>
</reference>
<comment type="caution">
    <text evidence="2">The sequence shown here is derived from an EMBL/GenBank/DDBJ whole genome shotgun (WGS) entry which is preliminary data.</text>
</comment>